<dbReference type="InterPro" id="IPR013766">
    <property type="entry name" value="Thioredoxin_domain"/>
</dbReference>
<evidence type="ECO:0000256" key="10">
    <source>
        <dbReference type="ARBA" id="ARBA00023235"/>
    </source>
</evidence>
<evidence type="ECO:0000256" key="13">
    <source>
        <dbReference type="SAM" id="SignalP"/>
    </source>
</evidence>
<name>A0A3B5KL41_9TELE</name>
<dbReference type="GO" id="GO:0005788">
    <property type="term" value="C:endoplasmic reticulum lumen"/>
    <property type="evidence" value="ECO:0007669"/>
    <property type="project" value="UniProtKB-SubCell"/>
</dbReference>
<proteinExistence type="inferred from homology"/>
<dbReference type="GO" id="GO:0034976">
    <property type="term" value="P:response to endoplasmic reticulum stress"/>
    <property type="evidence" value="ECO:0007669"/>
    <property type="project" value="TreeGrafter"/>
</dbReference>
<dbReference type="CDD" id="cd02961">
    <property type="entry name" value="PDI_a_family"/>
    <property type="match status" value="1"/>
</dbReference>
<dbReference type="FunFam" id="3.40.30.10:FF:000017">
    <property type="entry name" value="Protein disulfide-isomerase A4"/>
    <property type="match status" value="1"/>
</dbReference>
<dbReference type="GO" id="GO:0003756">
    <property type="term" value="F:protein disulfide isomerase activity"/>
    <property type="evidence" value="ECO:0007669"/>
    <property type="project" value="UniProtKB-EC"/>
</dbReference>
<dbReference type="InterPro" id="IPR005788">
    <property type="entry name" value="PDI_thioredoxin-like_dom"/>
</dbReference>
<organism evidence="15 16">
    <name type="scientific">Xiphophorus couchianus</name>
    <name type="common">Monterrey platyfish</name>
    <dbReference type="NCBI Taxonomy" id="32473"/>
    <lineage>
        <taxon>Eukaryota</taxon>
        <taxon>Metazoa</taxon>
        <taxon>Chordata</taxon>
        <taxon>Craniata</taxon>
        <taxon>Vertebrata</taxon>
        <taxon>Euteleostomi</taxon>
        <taxon>Actinopterygii</taxon>
        <taxon>Neopterygii</taxon>
        <taxon>Teleostei</taxon>
        <taxon>Neoteleostei</taxon>
        <taxon>Acanthomorphata</taxon>
        <taxon>Ovalentaria</taxon>
        <taxon>Atherinomorphae</taxon>
        <taxon>Cyprinodontiformes</taxon>
        <taxon>Poeciliidae</taxon>
        <taxon>Poeciliinae</taxon>
        <taxon>Xiphophorus</taxon>
    </lineage>
</organism>
<dbReference type="CDD" id="cd03069">
    <property type="entry name" value="PDI_b_ERp57"/>
    <property type="match status" value="1"/>
</dbReference>
<keyword evidence="8" id="KW-0256">Endoplasmic reticulum</keyword>
<dbReference type="InterPro" id="IPR017937">
    <property type="entry name" value="Thioredoxin_CS"/>
</dbReference>
<dbReference type="AlphaFoldDB" id="A0A3B5KL41"/>
<dbReference type="GO" id="GO:0009986">
    <property type="term" value="C:cell surface"/>
    <property type="evidence" value="ECO:0007669"/>
    <property type="project" value="TreeGrafter"/>
</dbReference>
<dbReference type="FunFam" id="3.40.30.10:FF:000077">
    <property type="entry name" value="Protein disulfide-isomerase"/>
    <property type="match status" value="1"/>
</dbReference>
<evidence type="ECO:0000256" key="4">
    <source>
        <dbReference type="ARBA" id="ARBA00006347"/>
    </source>
</evidence>
<dbReference type="PROSITE" id="PS00194">
    <property type="entry name" value="THIOREDOXIN_1"/>
    <property type="match status" value="1"/>
</dbReference>
<dbReference type="SUPFAM" id="SSF52833">
    <property type="entry name" value="Thioredoxin-like"/>
    <property type="match status" value="3"/>
</dbReference>
<evidence type="ECO:0000256" key="12">
    <source>
        <dbReference type="RuleBase" id="RU004208"/>
    </source>
</evidence>
<dbReference type="Proteomes" id="UP000261380">
    <property type="component" value="Unplaced"/>
</dbReference>
<dbReference type="PRINTS" id="PR00421">
    <property type="entry name" value="THIOREDOXIN"/>
</dbReference>
<dbReference type="GO" id="GO:0042470">
    <property type="term" value="C:melanosome"/>
    <property type="evidence" value="ECO:0007669"/>
    <property type="project" value="UniProtKB-SubCell"/>
</dbReference>
<feature type="chain" id="PRO_5017386704" description="protein disulfide-isomerase" evidence="13">
    <location>
        <begin position="17"/>
        <end position="419"/>
    </location>
</feature>
<dbReference type="InterPro" id="IPR036249">
    <property type="entry name" value="Thioredoxin-like_sf"/>
</dbReference>
<evidence type="ECO:0000256" key="2">
    <source>
        <dbReference type="ARBA" id="ARBA00004223"/>
    </source>
</evidence>
<evidence type="ECO:0000256" key="11">
    <source>
        <dbReference type="ARBA" id="ARBA00023284"/>
    </source>
</evidence>
<dbReference type="PANTHER" id="PTHR18929">
    <property type="entry name" value="PROTEIN DISULFIDE ISOMERASE"/>
    <property type="match status" value="1"/>
</dbReference>
<evidence type="ECO:0000256" key="6">
    <source>
        <dbReference type="ARBA" id="ARBA00022729"/>
    </source>
</evidence>
<comment type="subcellular location">
    <subcellularLocation>
        <location evidence="3">Endoplasmic reticulum lumen</location>
    </subcellularLocation>
    <subcellularLocation>
        <location evidence="2">Melanosome</location>
    </subcellularLocation>
</comment>
<feature type="signal peptide" evidence="13">
    <location>
        <begin position="1"/>
        <end position="16"/>
    </location>
</feature>
<evidence type="ECO:0000313" key="16">
    <source>
        <dbReference type="Proteomes" id="UP000261380"/>
    </source>
</evidence>
<dbReference type="EC" id="5.3.4.1" evidence="5"/>
<feature type="domain" description="Thioredoxin" evidence="14">
    <location>
        <begin position="2"/>
        <end position="122"/>
    </location>
</feature>
<keyword evidence="6 13" id="KW-0732">Signal</keyword>
<dbReference type="CDD" id="cd03073">
    <property type="entry name" value="PDI_b'_ERp72_ERp57"/>
    <property type="match status" value="1"/>
</dbReference>
<evidence type="ECO:0000256" key="1">
    <source>
        <dbReference type="ARBA" id="ARBA00001182"/>
    </source>
</evidence>
<keyword evidence="10" id="KW-0413">Isomerase</keyword>
<dbReference type="GO" id="GO:0006457">
    <property type="term" value="P:protein folding"/>
    <property type="evidence" value="ECO:0007669"/>
    <property type="project" value="TreeGrafter"/>
</dbReference>
<reference evidence="15" key="1">
    <citation type="submission" date="2025-08" db="UniProtKB">
        <authorList>
            <consortium name="Ensembl"/>
        </authorList>
    </citation>
    <scope>IDENTIFICATION</scope>
</reference>
<dbReference type="PROSITE" id="PS51352">
    <property type="entry name" value="THIOREDOXIN_2"/>
    <property type="match status" value="1"/>
</dbReference>
<reference evidence="15" key="2">
    <citation type="submission" date="2025-09" db="UniProtKB">
        <authorList>
            <consortium name="Ensembl"/>
        </authorList>
    </citation>
    <scope>IDENTIFICATION</scope>
</reference>
<evidence type="ECO:0000256" key="9">
    <source>
        <dbReference type="ARBA" id="ARBA00023157"/>
    </source>
</evidence>
<evidence type="ECO:0000256" key="3">
    <source>
        <dbReference type="ARBA" id="ARBA00004319"/>
    </source>
</evidence>
<dbReference type="FunFam" id="3.40.30.10:FF:000054">
    <property type="entry name" value="Disulfide-isomerase A3"/>
    <property type="match status" value="1"/>
</dbReference>
<evidence type="ECO:0000256" key="7">
    <source>
        <dbReference type="ARBA" id="ARBA00022737"/>
    </source>
</evidence>
<dbReference type="STRING" id="32473.ENSXCOP00000000833"/>
<evidence type="ECO:0000259" key="14">
    <source>
        <dbReference type="PROSITE" id="PS51352"/>
    </source>
</evidence>
<sequence length="419" mass="46961">MLRLIFLAALAGLSRASDVLEFTDDDFESRIGDHELLLVEFFAPWCGHCKRLAPEYEAAATRLKGTVSLAKVDCTANSNACSKYGVSGYPTLKIFRDGEESGPYDGPRTADGIVSFLKKQAGPASVELKTEGDFEKFMADQDASVIGFFADDKSSEQTEFLKAASALRDDYRFAHTNAEALLSSHGGEGVVLFRPPRLTNKFEDGSVKFNEDKFTSNKIKRFIQDNIFGICPHLTDDNKDQLKGKDLLVAYYDVDYDKNPKGSNYWRNRVMKVAKGFLDQGKKLNFAVANKNQFSHNLSDFGMDGVSGELPLVAIRTAKGDKYVMSEEFSRDGKALERFLQDYFDGKLKRYLKSEPVPETNDGPVKVRDSWIGCLTMSTLFPLTVRKGKYGFKKKPNLLFKKIPFNFPLGSMNPNKYKL</sequence>
<evidence type="ECO:0000256" key="5">
    <source>
        <dbReference type="ARBA" id="ARBA00012723"/>
    </source>
</evidence>
<dbReference type="Pfam" id="PF13848">
    <property type="entry name" value="Thioredoxin_6"/>
    <property type="match status" value="1"/>
</dbReference>
<dbReference type="Ensembl" id="ENSXCOT00000000843.1">
    <property type="protein sequence ID" value="ENSXCOP00000000833.1"/>
    <property type="gene ID" value="ENSXCOG00000000700.1"/>
</dbReference>
<evidence type="ECO:0000313" key="15">
    <source>
        <dbReference type="Ensembl" id="ENSXCOP00000000833.1"/>
    </source>
</evidence>
<dbReference type="Gene3D" id="3.40.30.10">
    <property type="entry name" value="Glutaredoxin"/>
    <property type="match status" value="3"/>
</dbReference>
<dbReference type="NCBIfam" id="TIGR01126">
    <property type="entry name" value="pdi_dom"/>
    <property type="match status" value="1"/>
</dbReference>
<evidence type="ECO:0000256" key="8">
    <source>
        <dbReference type="ARBA" id="ARBA00022824"/>
    </source>
</evidence>
<keyword evidence="9" id="KW-1015">Disulfide bond</keyword>
<keyword evidence="7" id="KW-0677">Repeat</keyword>
<dbReference type="InterPro" id="IPR041868">
    <property type="entry name" value="PDIA3_PDI_b"/>
</dbReference>
<keyword evidence="11" id="KW-0676">Redox-active center</keyword>
<dbReference type="PANTHER" id="PTHR18929:SF60">
    <property type="entry name" value="PROTEIN DISULFIDE-ISOMERASE"/>
    <property type="match status" value="1"/>
</dbReference>
<dbReference type="GeneTree" id="ENSGT00940000155425"/>
<protein>
    <recommendedName>
        <fullName evidence="5">protein disulfide-isomerase</fullName>
        <ecNumber evidence="5">5.3.4.1</ecNumber>
    </recommendedName>
</protein>
<comment type="catalytic activity">
    <reaction evidence="1">
        <text>Catalyzes the rearrangement of -S-S- bonds in proteins.</text>
        <dbReference type="EC" id="5.3.4.1"/>
    </reaction>
</comment>
<keyword evidence="16" id="KW-1185">Reference proteome</keyword>
<accession>A0A3B5KL41</accession>
<comment type="similarity">
    <text evidence="4 12">Belongs to the protein disulfide isomerase family.</text>
</comment>
<dbReference type="Pfam" id="PF00085">
    <property type="entry name" value="Thioredoxin"/>
    <property type="match status" value="1"/>
</dbReference>